<sequence length="145" mass="16479">MKRVAKRNRSQTGGLAFLIPRPCRSASWPNYQYGVKAWSSCHIACSSYEYIYAGIAKSPSCTSGNVTTPSSTPIHNTAHMAIPIHVHCASHLSLVTQKQDHFHVVLKRPLLLIPRWTQFWDMDPCLLCNHKYQPSCRSLRMLIEE</sequence>
<reference evidence="2" key="1">
    <citation type="journal article" date="2017" name="Genome Biol.">
        <title>Comparative genomics reveals high biological diversity and specific adaptations in the industrially and medically important fungal genus Aspergillus.</title>
        <authorList>
            <person name="de Vries R.P."/>
            <person name="Riley R."/>
            <person name="Wiebenga A."/>
            <person name="Aguilar-Osorio G."/>
            <person name="Amillis S."/>
            <person name="Uchima C.A."/>
            <person name="Anderluh G."/>
            <person name="Asadollahi M."/>
            <person name="Askin M."/>
            <person name="Barry K."/>
            <person name="Battaglia E."/>
            <person name="Bayram O."/>
            <person name="Benocci T."/>
            <person name="Braus-Stromeyer S.A."/>
            <person name="Caldana C."/>
            <person name="Canovas D."/>
            <person name="Cerqueira G.C."/>
            <person name="Chen F."/>
            <person name="Chen W."/>
            <person name="Choi C."/>
            <person name="Clum A."/>
            <person name="Dos Santos R.A."/>
            <person name="Damasio A.R."/>
            <person name="Diallinas G."/>
            <person name="Emri T."/>
            <person name="Fekete E."/>
            <person name="Flipphi M."/>
            <person name="Freyberg S."/>
            <person name="Gallo A."/>
            <person name="Gournas C."/>
            <person name="Habgood R."/>
            <person name="Hainaut M."/>
            <person name="Harispe M.L."/>
            <person name="Henrissat B."/>
            <person name="Hilden K.S."/>
            <person name="Hope R."/>
            <person name="Hossain A."/>
            <person name="Karabika E."/>
            <person name="Karaffa L."/>
            <person name="Karanyi Z."/>
            <person name="Krasevec N."/>
            <person name="Kuo A."/>
            <person name="Kusch H."/>
            <person name="LaButti K."/>
            <person name="Lagendijk E.L."/>
            <person name="Lapidus A."/>
            <person name="Levasseur A."/>
            <person name="Lindquist E."/>
            <person name="Lipzen A."/>
            <person name="Logrieco A.F."/>
            <person name="MacCabe A."/>
            <person name="Maekelae M.R."/>
            <person name="Malavazi I."/>
            <person name="Melin P."/>
            <person name="Meyer V."/>
            <person name="Mielnichuk N."/>
            <person name="Miskei M."/>
            <person name="Molnar A.P."/>
            <person name="Mule G."/>
            <person name="Ngan C.Y."/>
            <person name="Orejas M."/>
            <person name="Orosz E."/>
            <person name="Ouedraogo J.P."/>
            <person name="Overkamp K.M."/>
            <person name="Park H.-S."/>
            <person name="Perrone G."/>
            <person name="Piumi F."/>
            <person name="Punt P.J."/>
            <person name="Ram A.F."/>
            <person name="Ramon A."/>
            <person name="Rauscher S."/>
            <person name="Record E."/>
            <person name="Riano-Pachon D.M."/>
            <person name="Robert V."/>
            <person name="Roehrig J."/>
            <person name="Ruller R."/>
            <person name="Salamov A."/>
            <person name="Salih N.S."/>
            <person name="Samson R.A."/>
            <person name="Sandor E."/>
            <person name="Sanguinetti M."/>
            <person name="Schuetze T."/>
            <person name="Sepcic K."/>
            <person name="Shelest E."/>
            <person name="Sherlock G."/>
            <person name="Sophianopoulou V."/>
            <person name="Squina F.M."/>
            <person name="Sun H."/>
            <person name="Susca A."/>
            <person name="Todd R.B."/>
            <person name="Tsang A."/>
            <person name="Unkles S.E."/>
            <person name="van de Wiele N."/>
            <person name="van Rossen-Uffink D."/>
            <person name="Oliveira J.V."/>
            <person name="Vesth T.C."/>
            <person name="Visser J."/>
            <person name="Yu J.-H."/>
            <person name="Zhou M."/>
            <person name="Andersen M.R."/>
            <person name="Archer D.B."/>
            <person name="Baker S.E."/>
            <person name="Benoit I."/>
            <person name="Brakhage A.A."/>
            <person name="Braus G.H."/>
            <person name="Fischer R."/>
            <person name="Frisvad J.C."/>
            <person name="Goldman G.H."/>
            <person name="Houbraken J."/>
            <person name="Oakley B."/>
            <person name="Pocsi I."/>
            <person name="Scazzocchio C."/>
            <person name="Seiboth B."/>
            <person name="vanKuyk P.A."/>
            <person name="Wortman J."/>
            <person name="Dyer P.S."/>
            <person name="Grigoriev I.V."/>
        </authorList>
    </citation>
    <scope>NUCLEOTIDE SEQUENCE [LARGE SCALE GENOMIC DNA]</scope>
    <source>
        <strain evidence="2">CBS 516.65</strain>
    </source>
</reference>
<keyword evidence="2" id="KW-1185">Reference proteome</keyword>
<accession>A0A1L9VP11</accession>
<dbReference type="RefSeq" id="XP_022402337.1">
    <property type="nucleotide sequence ID" value="XM_022541542.1"/>
</dbReference>
<gene>
    <name evidence="1" type="ORF">ASPGLDRAFT_1376467</name>
</gene>
<protein>
    <submittedName>
        <fullName evidence="1">Uncharacterized protein</fullName>
    </submittedName>
</protein>
<evidence type="ECO:0000313" key="2">
    <source>
        <dbReference type="Proteomes" id="UP000184300"/>
    </source>
</evidence>
<dbReference type="GeneID" id="34457803"/>
<evidence type="ECO:0000313" key="1">
    <source>
        <dbReference type="EMBL" id="OJJ85639.1"/>
    </source>
</evidence>
<organism evidence="1 2">
    <name type="scientific">Aspergillus glaucus CBS 516.65</name>
    <dbReference type="NCBI Taxonomy" id="1160497"/>
    <lineage>
        <taxon>Eukaryota</taxon>
        <taxon>Fungi</taxon>
        <taxon>Dikarya</taxon>
        <taxon>Ascomycota</taxon>
        <taxon>Pezizomycotina</taxon>
        <taxon>Eurotiomycetes</taxon>
        <taxon>Eurotiomycetidae</taxon>
        <taxon>Eurotiales</taxon>
        <taxon>Aspergillaceae</taxon>
        <taxon>Aspergillus</taxon>
        <taxon>Aspergillus subgen. Aspergillus</taxon>
    </lineage>
</organism>
<dbReference type="VEuPathDB" id="FungiDB:ASPGLDRAFT_1376467"/>
<name>A0A1L9VP11_ASPGL</name>
<dbReference type="AlphaFoldDB" id="A0A1L9VP11"/>
<dbReference type="Proteomes" id="UP000184300">
    <property type="component" value="Unassembled WGS sequence"/>
</dbReference>
<proteinExistence type="predicted"/>
<dbReference type="EMBL" id="KV878894">
    <property type="protein sequence ID" value="OJJ85639.1"/>
    <property type="molecule type" value="Genomic_DNA"/>
</dbReference>